<dbReference type="InterPro" id="IPR047698">
    <property type="entry name" value="ArsF-like"/>
</dbReference>
<evidence type="ECO:0008006" key="2">
    <source>
        <dbReference type="Google" id="ProtNLM"/>
    </source>
</evidence>
<dbReference type="AlphaFoldDB" id="X1RKN2"/>
<sequence>SDTSSIPANRVEVVYFHRAQRCSACIYAETGIRYTIETYFKDELTSGKLTFKTFNVEDKENATIVKKYGAFTSSLFINTIRDGTDYVEEVTDIWFVLGDDEAFVEEVRSEIEKSLNGVR</sequence>
<reference evidence="1" key="1">
    <citation type="journal article" date="2014" name="Front. Microbiol.">
        <title>High frequency of phylogenetically diverse reductive dehalogenase-homologous genes in deep subseafloor sedimentary metagenomes.</title>
        <authorList>
            <person name="Kawai M."/>
            <person name="Futagami T."/>
            <person name="Toyoda A."/>
            <person name="Takaki Y."/>
            <person name="Nishi S."/>
            <person name="Hori S."/>
            <person name="Arai W."/>
            <person name="Tsubouchi T."/>
            <person name="Morono Y."/>
            <person name="Uchiyama I."/>
            <person name="Ito T."/>
            <person name="Fujiyama A."/>
            <person name="Inagaki F."/>
            <person name="Takami H."/>
        </authorList>
    </citation>
    <scope>NUCLEOTIDE SEQUENCE</scope>
    <source>
        <strain evidence="1">Expedition CK06-06</strain>
    </source>
</reference>
<comment type="caution">
    <text evidence="1">The sequence shown here is derived from an EMBL/GenBank/DDBJ whole genome shotgun (WGS) entry which is preliminary data.</text>
</comment>
<accession>X1RKN2</accession>
<evidence type="ECO:0000313" key="1">
    <source>
        <dbReference type="EMBL" id="GAI81193.1"/>
    </source>
</evidence>
<feature type="non-terminal residue" evidence="1">
    <location>
        <position position="1"/>
    </location>
</feature>
<gene>
    <name evidence="1" type="ORF">S12H4_24758</name>
</gene>
<proteinExistence type="predicted"/>
<organism evidence="1">
    <name type="scientific">marine sediment metagenome</name>
    <dbReference type="NCBI Taxonomy" id="412755"/>
    <lineage>
        <taxon>unclassified sequences</taxon>
        <taxon>metagenomes</taxon>
        <taxon>ecological metagenomes</taxon>
    </lineage>
</organism>
<dbReference type="EMBL" id="BARW01013558">
    <property type="protein sequence ID" value="GAI81193.1"/>
    <property type="molecule type" value="Genomic_DNA"/>
</dbReference>
<dbReference type="NCBIfam" id="NF040494">
    <property type="entry name" value="nitrored_ArsF"/>
    <property type="match status" value="1"/>
</dbReference>
<name>X1RKN2_9ZZZZ</name>
<protein>
    <recommendedName>
        <fullName evidence="2">Thioredoxin-like fold domain-containing protein</fullName>
    </recommendedName>
</protein>